<sequence>RFKVISARDGLSDNDITSISDDGRGFLWLGTKEGLNRYDGYDVTVYNSNPFDTTALSGNRIWDLYKDTSGDIWSITDKSLDLYLYGKNTFKRFNTGSRPTFVTEDREGVIWIATESSGLFSIDKVTAEKKNYLFDPADPFSISSNNFDATQFNPIVIDSSGNLWIGTLNGLNYYLKEKDVFQRLKSSTNNPNTISNDRINTLFMKGNDLYIGTPSGLDKLNIGDFSSITRFAGTQWFSPLNQYSVIKILDFGGNTNMSGLWVATTTGMVFYNENYQMFEDLAWDYLFGQYIKNIYSDSSGDLWIDILAFTGLIHFNTNNFFANGGMFEESDFQILQPNTDGTMIAVKEPESLSNSEINDFFDDGFNNIWIGTQIGLNQLIKTTQNFTSLTKESRDIKGDNIRSVIIDEDETIWLAHEKGVDHLDKDYTLIKQYTSDPTNKNSLLTEETDALEITSDGLVWAGSQYNGMTIIDPSKNKFLRFNRIEDEEYGADLNLAGKINTIYQTGEVVWLATREGIAKAKQEQNEYKFSVYRHDLNPENEFLLNATAFLSHNYNDELWVGTETNGLFRINGKTMKQVAHYILDENDAKSFSSFGVKTLHQSNDGTVWIGTAGEGLYRYNNNEDNFDRWSVHNGLPSNTILSVISDQDGSIWMGTRRGISKLQKNENIQSFEVSDGLPADIFNDGSVAAHTNGNLSFGSVSGLTTFDPKAIVINQEAPKLAISSIEAIDYDGNRSPVDFRGDQFKVNHEIQTLNINFVGLTYNKTAKNQYQYTLDNYLNNWVQNGNDRSVAFQGLDDGKYTFQFKASNNDGVWNDTPYMIGMVVTPPFWDTWYAYLFYLASTLGLGALAFIGVSKMRLRGLENKRKDKELEEARDFQLKMIAKEIPDYAGMNIKAYMRTSTEVGGDYYDFFELEDGSFYVVCGDATGHGAQSGMMVSITKAGLAGIVSNSPDDILNRLNSVVR</sequence>
<dbReference type="SUPFAM" id="SSF101898">
    <property type="entry name" value="NHL repeat"/>
    <property type="match status" value="1"/>
</dbReference>
<reference evidence="4" key="1">
    <citation type="submission" date="2018-05" db="EMBL/GenBank/DDBJ databases">
        <authorList>
            <person name="Lanie J.A."/>
            <person name="Ng W.-L."/>
            <person name="Kazmierczak K.M."/>
            <person name="Andrzejewski T.M."/>
            <person name="Davidsen T.M."/>
            <person name="Wayne K.J."/>
            <person name="Tettelin H."/>
            <person name="Glass J.I."/>
            <person name="Rusch D."/>
            <person name="Podicherti R."/>
            <person name="Tsui H.-C.T."/>
            <person name="Winkler M.E."/>
        </authorList>
    </citation>
    <scope>NUCLEOTIDE SEQUENCE</scope>
</reference>
<evidence type="ECO:0000256" key="1">
    <source>
        <dbReference type="ARBA" id="ARBA00022553"/>
    </source>
</evidence>
<proteinExistence type="predicted"/>
<dbReference type="Pfam" id="PF07495">
    <property type="entry name" value="Y_Y_Y"/>
    <property type="match status" value="1"/>
</dbReference>
<keyword evidence="2" id="KW-0812">Transmembrane</keyword>
<keyword evidence="2" id="KW-0472">Membrane</keyword>
<dbReference type="InterPro" id="IPR013783">
    <property type="entry name" value="Ig-like_fold"/>
</dbReference>
<dbReference type="Pfam" id="PF07494">
    <property type="entry name" value="Reg_prop"/>
    <property type="match status" value="2"/>
</dbReference>
<dbReference type="Gene3D" id="2.130.10.10">
    <property type="entry name" value="YVTN repeat-like/Quinoprotein amine dehydrogenase"/>
    <property type="match status" value="4"/>
</dbReference>
<accession>A0A381XLD7</accession>
<evidence type="ECO:0000313" key="4">
    <source>
        <dbReference type="EMBL" id="SVA65586.1"/>
    </source>
</evidence>
<dbReference type="Gene3D" id="3.60.40.10">
    <property type="entry name" value="PPM-type phosphatase domain"/>
    <property type="match status" value="1"/>
</dbReference>
<evidence type="ECO:0000259" key="3">
    <source>
        <dbReference type="Pfam" id="PF07495"/>
    </source>
</evidence>
<feature type="non-terminal residue" evidence="4">
    <location>
        <position position="1"/>
    </location>
</feature>
<dbReference type="PANTHER" id="PTHR43547">
    <property type="entry name" value="TWO-COMPONENT HISTIDINE KINASE"/>
    <property type="match status" value="1"/>
</dbReference>
<dbReference type="InterPro" id="IPR015943">
    <property type="entry name" value="WD40/YVTN_repeat-like_dom_sf"/>
</dbReference>
<dbReference type="InterPro" id="IPR011123">
    <property type="entry name" value="Y_Y_Y"/>
</dbReference>
<dbReference type="EMBL" id="UINC01015602">
    <property type="protein sequence ID" value="SVA65586.1"/>
    <property type="molecule type" value="Genomic_DNA"/>
</dbReference>
<dbReference type="PANTHER" id="PTHR43547:SF2">
    <property type="entry name" value="HYBRID SIGNAL TRANSDUCTION HISTIDINE KINASE C"/>
    <property type="match status" value="1"/>
</dbReference>
<name>A0A381XLD7_9ZZZZ</name>
<feature type="transmembrane region" description="Helical" evidence="2">
    <location>
        <begin position="832"/>
        <end position="853"/>
    </location>
</feature>
<protein>
    <recommendedName>
        <fullName evidence="3">Two component regulator three Y domain-containing protein</fullName>
    </recommendedName>
</protein>
<dbReference type="AlphaFoldDB" id="A0A381XLD7"/>
<dbReference type="Gene3D" id="2.60.40.10">
    <property type="entry name" value="Immunoglobulins"/>
    <property type="match status" value="1"/>
</dbReference>
<evidence type="ECO:0000256" key="2">
    <source>
        <dbReference type="SAM" id="Phobius"/>
    </source>
</evidence>
<keyword evidence="1" id="KW-0597">Phosphoprotein</keyword>
<feature type="non-terminal residue" evidence="4">
    <location>
        <position position="963"/>
    </location>
</feature>
<organism evidence="4">
    <name type="scientific">marine metagenome</name>
    <dbReference type="NCBI Taxonomy" id="408172"/>
    <lineage>
        <taxon>unclassified sequences</taxon>
        <taxon>metagenomes</taxon>
        <taxon>ecological metagenomes</taxon>
    </lineage>
</organism>
<feature type="domain" description="Two component regulator three Y" evidence="3">
    <location>
        <begin position="762"/>
        <end position="815"/>
    </location>
</feature>
<dbReference type="InterPro" id="IPR036457">
    <property type="entry name" value="PPM-type-like_dom_sf"/>
</dbReference>
<dbReference type="GO" id="GO:0000155">
    <property type="term" value="F:phosphorelay sensor kinase activity"/>
    <property type="evidence" value="ECO:0007669"/>
    <property type="project" value="TreeGrafter"/>
</dbReference>
<dbReference type="SUPFAM" id="SSF63829">
    <property type="entry name" value="Calcium-dependent phosphotriesterase"/>
    <property type="match status" value="1"/>
</dbReference>
<keyword evidence="2" id="KW-1133">Transmembrane helix</keyword>
<dbReference type="InterPro" id="IPR011110">
    <property type="entry name" value="Reg_prop"/>
</dbReference>
<gene>
    <name evidence="4" type="ORF">METZ01_LOCUS118440</name>
</gene>